<dbReference type="EMBL" id="FMYT01000031">
    <property type="protein sequence ID" value="SDD18145.1"/>
    <property type="molecule type" value="Genomic_DNA"/>
</dbReference>
<dbReference type="Proteomes" id="UP000324896">
    <property type="component" value="Unassembled WGS sequence"/>
</dbReference>
<evidence type="ECO:0000313" key="2">
    <source>
        <dbReference type="Proteomes" id="UP000324896"/>
    </source>
</evidence>
<reference evidence="1 2" key="1">
    <citation type="submission" date="2016-10" db="EMBL/GenBank/DDBJ databases">
        <authorList>
            <person name="Varghese N."/>
            <person name="Submissions S."/>
        </authorList>
    </citation>
    <scope>NUCLEOTIDE SEQUENCE [LARGE SCALE GENOMIC DNA]</scope>
    <source>
        <strain evidence="1 2">WG10</strain>
    </source>
</reference>
<evidence type="ECO:0008006" key="3">
    <source>
        <dbReference type="Google" id="ProtNLM"/>
    </source>
</evidence>
<protein>
    <recommendedName>
        <fullName evidence="3">Transcriptional regulator</fullName>
    </recommendedName>
</protein>
<dbReference type="SUPFAM" id="SSF46785">
    <property type="entry name" value="Winged helix' DNA-binding domain"/>
    <property type="match status" value="1"/>
</dbReference>
<dbReference type="AlphaFoldDB" id="A0A1G6SPQ6"/>
<dbReference type="RefSeq" id="WP_149796922.1">
    <property type="nucleotide sequence ID" value="NZ_FMYT01000031.1"/>
</dbReference>
<dbReference type="InterPro" id="IPR036390">
    <property type="entry name" value="WH_DNA-bd_sf"/>
</dbReference>
<name>A0A1G6SPQ6_9FIRM</name>
<accession>A0A1G6SPQ6</accession>
<proteinExistence type="predicted"/>
<evidence type="ECO:0000313" key="1">
    <source>
        <dbReference type="EMBL" id="SDD18145.1"/>
    </source>
</evidence>
<gene>
    <name evidence="1" type="ORF">SAMN04488597_13125</name>
</gene>
<sequence length="453" mass="53319">MFNIGVIGPKESINNIKNIIEDLDFDFKVNTYSYDSLPELIEIYRNNIKQWDYLLLSGILLYVYLNHNLKKIEVPNDYIDLDDSYVYGKIINYLLQNPSKDLSRLYFDFIGEINNFIGLKNFIRSDQMPFNNSMLALDINKFSKSDLKQIHRGTIDEIKKLWDKNKIDYVFSRMPEISESLYHLGIPHQTILPSKENIINSFKKIKKEIEISNLKKKENAVAFIDLNFEYQNEIQYQDNEYKEITMHKILVDFRKENNFELSIIKTHNGFKLNFSKELIEDDISKFELVNYIETKYDYSFNIGISFNYTIEAAIFYALKGMNESKNYGDKTAFIVDSHNNVTGPLTKDECLKYKVTNNILEHYAKEMSISPFNLARIIALEQNGIKLLNSNLIKKYCNITKRSANRILKKLEKNNIIEFFEKKKLNEGKGRPTKVYKLNKDHKIYLSLINNIN</sequence>
<organism evidence="1 2">
    <name type="scientific">Halanaerobium congolense</name>
    <dbReference type="NCBI Taxonomy" id="54121"/>
    <lineage>
        <taxon>Bacteria</taxon>
        <taxon>Bacillati</taxon>
        <taxon>Bacillota</taxon>
        <taxon>Clostridia</taxon>
        <taxon>Halanaerobiales</taxon>
        <taxon>Halanaerobiaceae</taxon>
        <taxon>Halanaerobium</taxon>
    </lineage>
</organism>